<comment type="caution">
    <text evidence="2">The sequence shown here is derived from an EMBL/GenBank/DDBJ whole genome shotgun (WGS) entry which is preliminary data.</text>
</comment>
<dbReference type="RefSeq" id="XP_044724650.1">
    <property type="nucleotide sequence ID" value="XM_044861017.1"/>
</dbReference>
<dbReference type="SUPFAM" id="SSF48056">
    <property type="entry name" value="Di-copper centre-containing domain"/>
    <property type="match status" value="1"/>
</dbReference>
<keyword evidence="3" id="KW-1185">Reference proteome</keyword>
<reference evidence="2" key="1">
    <citation type="submission" date="2021-09" db="EMBL/GenBank/DDBJ databases">
        <title>A high-quality genome of the endoparasitic fungus Hirsutella rhossiliensis with a comparison of Hirsutella genomes reveals transposable elements contributing to genome size variation.</title>
        <authorList>
            <person name="Lin R."/>
            <person name="Jiao Y."/>
            <person name="Sun X."/>
            <person name="Ling J."/>
            <person name="Xie B."/>
            <person name="Cheng X."/>
        </authorList>
    </citation>
    <scope>NUCLEOTIDE SEQUENCE</scope>
    <source>
        <strain evidence="2">HR02</strain>
    </source>
</reference>
<evidence type="ECO:0000259" key="1">
    <source>
        <dbReference type="Pfam" id="PF00264"/>
    </source>
</evidence>
<sequence>MPQLLPGAQREHLTYAVTADLLSTTSVHGFRLLLENTVHQSSHGYVGGDGFDFYSSPNDLDLYLLHAQIDRLWIIWGCSGGKPPRARMPEARLINHRTNAHLLKG</sequence>
<accession>A0A9P8N9L3</accession>
<dbReference type="Proteomes" id="UP000824596">
    <property type="component" value="Unassembled WGS sequence"/>
</dbReference>
<dbReference type="AlphaFoldDB" id="A0A9P8N9L3"/>
<dbReference type="InterPro" id="IPR002227">
    <property type="entry name" value="Tyrosinase_Cu-bd"/>
</dbReference>
<evidence type="ECO:0000313" key="3">
    <source>
        <dbReference type="Proteomes" id="UP000824596"/>
    </source>
</evidence>
<proteinExistence type="predicted"/>
<dbReference type="InterPro" id="IPR008922">
    <property type="entry name" value="Di-copper_centre_dom_sf"/>
</dbReference>
<organism evidence="2 3">
    <name type="scientific">Hirsutella rhossiliensis</name>
    <dbReference type="NCBI Taxonomy" id="111463"/>
    <lineage>
        <taxon>Eukaryota</taxon>
        <taxon>Fungi</taxon>
        <taxon>Dikarya</taxon>
        <taxon>Ascomycota</taxon>
        <taxon>Pezizomycotina</taxon>
        <taxon>Sordariomycetes</taxon>
        <taxon>Hypocreomycetidae</taxon>
        <taxon>Hypocreales</taxon>
        <taxon>Ophiocordycipitaceae</taxon>
        <taxon>Hirsutella</taxon>
    </lineage>
</organism>
<feature type="domain" description="Tyrosinase copper-binding" evidence="1">
    <location>
        <begin position="24"/>
        <end position="76"/>
    </location>
</feature>
<dbReference type="EMBL" id="JAIZPD010000002">
    <property type="protein sequence ID" value="KAH0967137.1"/>
    <property type="molecule type" value="Genomic_DNA"/>
</dbReference>
<protein>
    <submittedName>
        <fullName evidence="2">Tyrosinase</fullName>
    </submittedName>
</protein>
<dbReference type="GO" id="GO:0016491">
    <property type="term" value="F:oxidoreductase activity"/>
    <property type="evidence" value="ECO:0007669"/>
    <property type="project" value="InterPro"/>
</dbReference>
<dbReference type="Pfam" id="PF00264">
    <property type="entry name" value="Tyrosinase"/>
    <property type="match status" value="1"/>
</dbReference>
<dbReference type="OrthoDB" id="6132182at2759"/>
<name>A0A9P8N9L3_9HYPO</name>
<evidence type="ECO:0000313" key="2">
    <source>
        <dbReference type="EMBL" id="KAH0967137.1"/>
    </source>
</evidence>
<gene>
    <name evidence="2" type="ORF">HRG_02546</name>
</gene>
<dbReference type="Gene3D" id="1.10.1280.10">
    <property type="entry name" value="Di-copper center containing domain from catechol oxidase"/>
    <property type="match status" value="1"/>
</dbReference>
<dbReference type="GeneID" id="68351675"/>